<reference evidence="1 2" key="1">
    <citation type="submission" date="2018-10" db="EMBL/GenBank/DDBJ databases">
        <title>The genome of Lysobacter enzymogenes OH11.</title>
        <authorList>
            <person name="Liu F."/>
            <person name="Zhao Y."/>
            <person name="Qian G."/>
            <person name="Chen Y."/>
            <person name="Xu H."/>
        </authorList>
    </citation>
    <scope>NUCLEOTIDE SEQUENCE [LARGE SCALE GENOMIC DNA]</scope>
    <source>
        <strain evidence="1 2">OH11</strain>
    </source>
</reference>
<dbReference type="EMBL" id="RCTY01000030">
    <property type="protein sequence ID" value="ROU06718.1"/>
    <property type="molecule type" value="Genomic_DNA"/>
</dbReference>
<evidence type="ECO:0000313" key="2">
    <source>
        <dbReference type="Proteomes" id="UP000275910"/>
    </source>
</evidence>
<accession>A0A3N2RGZ9</accession>
<organism evidence="1 2">
    <name type="scientific">Lysobacter enzymogenes</name>
    <dbReference type="NCBI Taxonomy" id="69"/>
    <lineage>
        <taxon>Bacteria</taxon>
        <taxon>Pseudomonadati</taxon>
        <taxon>Pseudomonadota</taxon>
        <taxon>Gammaproteobacteria</taxon>
        <taxon>Lysobacterales</taxon>
        <taxon>Lysobacteraceae</taxon>
        <taxon>Lysobacter</taxon>
    </lineage>
</organism>
<gene>
    <name evidence="1" type="ORF">D9T17_11980</name>
</gene>
<dbReference type="RefSeq" id="WP_123647628.1">
    <property type="nucleotide sequence ID" value="NZ_RCTY01000030.1"/>
</dbReference>
<dbReference type="AlphaFoldDB" id="A0A3N2RGZ9"/>
<evidence type="ECO:0000313" key="1">
    <source>
        <dbReference type="EMBL" id="ROU06718.1"/>
    </source>
</evidence>
<protein>
    <submittedName>
        <fullName evidence="1">Uncharacterized protein</fullName>
    </submittedName>
</protein>
<dbReference type="Proteomes" id="UP000275910">
    <property type="component" value="Unassembled WGS sequence"/>
</dbReference>
<proteinExistence type="predicted"/>
<sequence>MIDSESRAGEPPQPECADGPLTDLLAALLIELDASRHALDAAFHFDDRSAVKPAYDRLIRIAGAYRALPQRLKARPLALAGAQTAQSDARDELIATVDGLMAVLSELSAGIDRYHRLAGTLARLQARLAAALARPAQ</sequence>
<name>A0A3N2RGZ9_LYSEN</name>
<comment type="caution">
    <text evidence="1">The sequence shown here is derived from an EMBL/GenBank/DDBJ whole genome shotgun (WGS) entry which is preliminary data.</text>
</comment>